<evidence type="ECO:0000313" key="3">
    <source>
        <dbReference type="Proteomes" id="UP000249467"/>
    </source>
</evidence>
<feature type="domain" description="PIN" evidence="1">
    <location>
        <begin position="4"/>
        <end position="122"/>
    </location>
</feature>
<dbReference type="InterPro" id="IPR029060">
    <property type="entry name" value="PIN-like_dom_sf"/>
</dbReference>
<dbReference type="EMBL" id="QBML01000024">
    <property type="protein sequence ID" value="PZO38305.1"/>
    <property type="molecule type" value="Genomic_DNA"/>
</dbReference>
<reference evidence="2 3" key="2">
    <citation type="submission" date="2018-06" db="EMBL/GenBank/DDBJ databases">
        <title>Metagenomic assembly of (sub)arctic Cyanobacteria and their associated microbiome from non-axenic cultures.</title>
        <authorList>
            <person name="Baurain D."/>
        </authorList>
    </citation>
    <scope>NUCLEOTIDE SEQUENCE [LARGE SCALE GENOMIC DNA]</scope>
    <source>
        <strain evidence="2">ULC066bin1</strain>
    </source>
</reference>
<gene>
    <name evidence="2" type="ORF">DCF19_16630</name>
</gene>
<dbReference type="PANTHER" id="PTHR36173:SF2">
    <property type="entry name" value="RIBONUCLEASE VAPC16"/>
    <property type="match status" value="1"/>
</dbReference>
<accession>A0A2W4XUH9</accession>
<organism evidence="2 3">
    <name type="scientific">Pseudanabaena frigida</name>
    <dbReference type="NCBI Taxonomy" id="945775"/>
    <lineage>
        <taxon>Bacteria</taxon>
        <taxon>Bacillati</taxon>
        <taxon>Cyanobacteriota</taxon>
        <taxon>Cyanophyceae</taxon>
        <taxon>Pseudanabaenales</taxon>
        <taxon>Pseudanabaenaceae</taxon>
        <taxon>Pseudanabaena</taxon>
    </lineage>
</organism>
<name>A0A2W4XUH9_9CYAN</name>
<dbReference type="Proteomes" id="UP000249467">
    <property type="component" value="Unassembled WGS sequence"/>
</dbReference>
<dbReference type="InterPro" id="IPR002716">
    <property type="entry name" value="PIN_dom"/>
</dbReference>
<proteinExistence type="predicted"/>
<evidence type="ECO:0000259" key="1">
    <source>
        <dbReference type="Pfam" id="PF01850"/>
    </source>
</evidence>
<evidence type="ECO:0000313" key="2">
    <source>
        <dbReference type="EMBL" id="PZO38305.1"/>
    </source>
</evidence>
<protein>
    <submittedName>
        <fullName evidence="2">PIN domain nuclease</fullName>
    </submittedName>
</protein>
<comment type="caution">
    <text evidence="2">The sequence shown here is derived from an EMBL/GenBank/DDBJ whole genome shotgun (WGS) entry which is preliminary data.</text>
</comment>
<reference evidence="2 3" key="1">
    <citation type="submission" date="2018-04" db="EMBL/GenBank/DDBJ databases">
        <authorList>
            <person name="Go L.Y."/>
            <person name="Mitchell J.A."/>
        </authorList>
    </citation>
    <scope>NUCLEOTIDE SEQUENCE [LARGE SCALE GENOMIC DNA]</scope>
    <source>
        <strain evidence="2">ULC066bin1</strain>
    </source>
</reference>
<dbReference type="AlphaFoldDB" id="A0A2W4XUH9"/>
<dbReference type="InterPro" id="IPR041705">
    <property type="entry name" value="PIN_Sll0205"/>
</dbReference>
<dbReference type="Gene3D" id="3.40.50.1010">
    <property type="entry name" value="5'-nuclease"/>
    <property type="match status" value="1"/>
</dbReference>
<sequence>MKLLLDTHILIWLLEGNQNLSPKDRQVIEDETNNLYLSIVSLWEIAIKTSLGKLQLELPLEKIICDFVLPSGIKILPIDIAHLLTLQNLPFHHRDPFDRLLIAQAKSETLTLVSEDHVFRQYQVSVFGRK</sequence>
<dbReference type="CDD" id="cd09872">
    <property type="entry name" value="PIN_Sll0205-like"/>
    <property type="match status" value="1"/>
</dbReference>
<dbReference type="PANTHER" id="PTHR36173">
    <property type="entry name" value="RIBONUCLEASE VAPC16-RELATED"/>
    <property type="match status" value="1"/>
</dbReference>
<dbReference type="SUPFAM" id="SSF88723">
    <property type="entry name" value="PIN domain-like"/>
    <property type="match status" value="1"/>
</dbReference>
<dbReference type="InterPro" id="IPR052919">
    <property type="entry name" value="TA_system_RNase"/>
</dbReference>
<dbReference type="Pfam" id="PF01850">
    <property type="entry name" value="PIN"/>
    <property type="match status" value="1"/>
</dbReference>